<feature type="region of interest" description="Disordered" evidence="1">
    <location>
        <begin position="343"/>
        <end position="440"/>
    </location>
</feature>
<keyword evidence="2" id="KW-1133">Transmembrane helix</keyword>
<name>A0AAN6PNA0_9PEZI</name>
<organism evidence="4 5">
    <name type="scientific">Parachaetomium inaequale</name>
    <dbReference type="NCBI Taxonomy" id="2588326"/>
    <lineage>
        <taxon>Eukaryota</taxon>
        <taxon>Fungi</taxon>
        <taxon>Dikarya</taxon>
        <taxon>Ascomycota</taxon>
        <taxon>Pezizomycotina</taxon>
        <taxon>Sordariomycetes</taxon>
        <taxon>Sordariomycetidae</taxon>
        <taxon>Sordariales</taxon>
        <taxon>Chaetomiaceae</taxon>
        <taxon>Parachaetomium</taxon>
    </lineage>
</organism>
<gene>
    <name evidence="4" type="ORF">C8A01DRAFT_33961</name>
</gene>
<feature type="chain" id="PRO_5042982540" evidence="3">
    <location>
        <begin position="25"/>
        <end position="440"/>
    </location>
</feature>
<feature type="compositionally biased region" description="Gly residues" evidence="1">
    <location>
        <begin position="408"/>
        <end position="423"/>
    </location>
</feature>
<dbReference type="EMBL" id="MU854348">
    <property type="protein sequence ID" value="KAK4041971.1"/>
    <property type="molecule type" value="Genomic_DNA"/>
</dbReference>
<feature type="transmembrane region" description="Helical" evidence="2">
    <location>
        <begin position="305"/>
        <end position="323"/>
    </location>
</feature>
<keyword evidence="2" id="KW-0472">Membrane</keyword>
<feature type="compositionally biased region" description="Gly residues" evidence="1">
    <location>
        <begin position="362"/>
        <end position="386"/>
    </location>
</feature>
<comment type="caution">
    <text evidence="4">The sequence shown here is derived from an EMBL/GenBank/DDBJ whole genome shotgun (WGS) entry which is preliminary data.</text>
</comment>
<dbReference type="AlphaFoldDB" id="A0AAN6PNA0"/>
<keyword evidence="3" id="KW-0732">Signal</keyword>
<sequence length="440" mass="45927">MSFIPGWNPKPFSTLALSASGILALADLHTIAQRTAITGGASWIDTLLLAPGIHYQQAADELFRKGGASAIIDVVDEFAGSAVTFKLRNAATANYIQNVAKPGETVTLDVGRAVAAKGRYKLQRSDSGNHATAWRENGTSSDLGWVSHALYLASPVLTIAATAFIVVFKDCEIPYAPPFFQPPFLVIKQRAAQPESSQSDEPSSKRSHSRSRSTTGSREKNGSGSGRRRRLSLSATRQRISQFLVHLGDGEHKTMVRLRGKVSDIRDITSRNWLRRKTHLEGYLEAAAKLIVYLVAALSGNMTQVGAIIMMVLLLTSAGLLALSNSKAKKLVVNGVAVGVADNQASGTSSTTTTTISNASGGWSGGGGVKRVPGNGGGGNAGNGNGDRGRSRQDNGGATAAVLSSGSRGDGAGPSGTARGGGNPADLAERGQAGHVKWKK</sequence>
<protein>
    <submittedName>
        <fullName evidence="4">Uncharacterized protein</fullName>
    </submittedName>
</protein>
<proteinExistence type="predicted"/>
<feature type="signal peptide" evidence="3">
    <location>
        <begin position="1"/>
        <end position="24"/>
    </location>
</feature>
<evidence type="ECO:0000313" key="4">
    <source>
        <dbReference type="EMBL" id="KAK4041971.1"/>
    </source>
</evidence>
<dbReference type="Proteomes" id="UP001303115">
    <property type="component" value="Unassembled WGS sequence"/>
</dbReference>
<evidence type="ECO:0000256" key="2">
    <source>
        <dbReference type="SAM" id="Phobius"/>
    </source>
</evidence>
<accession>A0AAN6PNA0</accession>
<evidence type="ECO:0000256" key="3">
    <source>
        <dbReference type="SAM" id="SignalP"/>
    </source>
</evidence>
<feature type="region of interest" description="Disordered" evidence="1">
    <location>
        <begin position="190"/>
        <end position="233"/>
    </location>
</feature>
<reference evidence="5" key="1">
    <citation type="journal article" date="2023" name="Mol. Phylogenet. Evol.">
        <title>Genome-scale phylogeny and comparative genomics of the fungal order Sordariales.</title>
        <authorList>
            <person name="Hensen N."/>
            <person name="Bonometti L."/>
            <person name="Westerberg I."/>
            <person name="Brannstrom I.O."/>
            <person name="Guillou S."/>
            <person name="Cros-Aarteil S."/>
            <person name="Calhoun S."/>
            <person name="Haridas S."/>
            <person name="Kuo A."/>
            <person name="Mondo S."/>
            <person name="Pangilinan J."/>
            <person name="Riley R."/>
            <person name="LaButti K."/>
            <person name="Andreopoulos B."/>
            <person name="Lipzen A."/>
            <person name="Chen C."/>
            <person name="Yan M."/>
            <person name="Daum C."/>
            <person name="Ng V."/>
            <person name="Clum A."/>
            <person name="Steindorff A."/>
            <person name="Ohm R.A."/>
            <person name="Martin F."/>
            <person name="Silar P."/>
            <person name="Natvig D.O."/>
            <person name="Lalanne C."/>
            <person name="Gautier V."/>
            <person name="Ament-Velasquez S.L."/>
            <person name="Kruys A."/>
            <person name="Hutchinson M.I."/>
            <person name="Powell A.J."/>
            <person name="Barry K."/>
            <person name="Miller A.N."/>
            <person name="Grigoriev I.V."/>
            <person name="Debuchy R."/>
            <person name="Gladieux P."/>
            <person name="Hiltunen Thoren M."/>
            <person name="Johannesson H."/>
        </authorList>
    </citation>
    <scope>NUCLEOTIDE SEQUENCE [LARGE SCALE GENOMIC DNA]</scope>
    <source>
        <strain evidence="5">CBS 284.82</strain>
    </source>
</reference>
<keyword evidence="2" id="KW-0812">Transmembrane</keyword>
<keyword evidence="5" id="KW-1185">Reference proteome</keyword>
<evidence type="ECO:0000313" key="5">
    <source>
        <dbReference type="Proteomes" id="UP001303115"/>
    </source>
</evidence>
<evidence type="ECO:0000256" key="1">
    <source>
        <dbReference type="SAM" id="MobiDB-lite"/>
    </source>
</evidence>
<feature type="compositionally biased region" description="Low complexity" evidence="1">
    <location>
        <begin position="343"/>
        <end position="361"/>
    </location>
</feature>